<dbReference type="PROSITE" id="PS51476">
    <property type="entry name" value="PROTEASOME_BETA_2"/>
    <property type="match status" value="1"/>
</dbReference>
<gene>
    <name evidence="4" type="primary">prcB</name>
    <name evidence="4" type="synonym">psmB</name>
</gene>
<dbReference type="SUPFAM" id="SSF56235">
    <property type="entry name" value="N-terminal nucleophile aminohydrolases (Ntn hydrolases)"/>
    <property type="match status" value="1"/>
</dbReference>
<dbReference type="GO" id="GO:0004175">
    <property type="term" value="F:endopeptidase activity"/>
    <property type="evidence" value="ECO:0007669"/>
    <property type="project" value="UniProtKB-ARBA"/>
</dbReference>
<sequence length="185" mass="20158">MTAGHMFIAHKSGKKILQVDDHLALTIAGGVADAQNIVDILKYYTGIYKLEHRSLMPVKSVARLTSNIFFSARMYPYMAQMLVAGYDSTGPNLFDVDLFGSLNEEKYASTGSGSPVAYGVLENEYKENMTVSQGISLAARSVYAAIQRNSGTGDSIDVAIMDINGFRELEKSEKEKALASVSVRN</sequence>
<keyword evidence="3 4" id="KW-0378">Hydrolase</keyword>
<dbReference type="GO" id="GO:0005737">
    <property type="term" value="C:cytoplasm"/>
    <property type="evidence" value="ECO:0007669"/>
    <property type="project" value="TreeGrafter"/>
</dbReference>
<name>A0A075G3R1_9ARCH</name>
<dbReference type="Pfam" id="PF00227">
    <property type="entry name" value="Proteasome"/>
    <property type="match status" value="1"/>
</dbReference>
<dbReference type="Gene3D" id="3.60.20.10">
    <property type="entry name" value="Glutamine Phosphoribosylpyrophosphate, subunit 1, domain 1"/>
    <property type="match status" value="1"/>
</dbReference>
<evidence type="ECO:0000256" key="3">
    <source>
        <dbReference type="ARBA" id="ARBA00022801"/>
    </source>
</evidence>
<dbReference type="InterPro" id="IPR029055">
    <property type="entry name" value="Ntn_hydrolases_N"/>
</dbReference>
<dbReference type="InterPro" id="IPR001353">
    <property type="entry name" value="Proteasome_sua/b"/>
</dbReference>
<reference evidence="4" key="1">
    <citation type="journal article" date="2014" name="Genome Biol. Evol.">
        <title>Pangenome evidence for extensive interdomain horizontal transfer affecting lineage core and shell genes in uncultured planktonic thaumarchaeota and euryarchaeota.</title>
        <authorList>
            <person name="Deschamps P."/>
            <person name="Zivanovic Y."/>
            <person name="Moreira D."/>
            <person name="Rodriguez-Valera F."/>
            <person name="Lopez-Garcia P."/>
        </authorList>
    </citation>
    <scope>NUCLEOTIDE SEQUENCE</scope>
</reference>
<keyword evidence="2" id="KW-0645">Protease</keyword>
<accession>A0A075G3R1</accession>
<keyword evidence="4" id="KW-0647">Proteasome</keyword>
<evidence type="ECO:0000256" key="1">
    <source>
        <dbReference type="ARBA" id="ARBA00022490"/>
    </source>
</evidence>
<evidence type="ECO:0000313" key="4">
    <source>
        <dbReference type="EMBL" id="AIE98690.1"/>
    </source>
</evidence>
<proteinExistence type="predicted"/>
<dbReference type="GO" id="GO:0005839">
    <property type="term" value="C:proteasome core complex"/>
    <property type="evidence" value="ECO:0007669"/>
    <property type="project" value="InterPro"/>
</dbReference>
<dbReference type="EC" id="3.4.25.1" evidence="4"/>
<evidence type="ECO:0000256" key="2">
    <source>
        <dbReference type="ARBA" id="ARBA00022670"/>
    </source>
</evidence>
<dbReference type="InterPro" id="IPR023333">
    <property type="entry name" value="Proteasome_suB-type"/>
</dbReference>
<protein>
    <submittedName>
        <fullName evidence="4">Proteasome endopeptidase complex subunit (PsmB, prcB)</fullName>
        <ecNumber evidence="4">3.4.25.1</ecNumber>
    </submittedName>
</protein>
<organism evidence="4">
    <name type="scientific">uncultured marine thaumarchaeote KM3_06_C02</name>
    <dbReference type="NCBI Taxonomy" id="1455976"/>
    <lineage>
        <taxon>Archaea</taxon>
        <taxon>Nitrososphaerota</taxon>
        <taxon>environmental samples</taxon>
    </lineage>
</organism>
<dbReference type="EMBL" id="KF900541">
    <property type="protein sequence ID" value="AIE98690.1"/>
    <property type="molecule type" value="Genomic_DNA"/>
</dbReference>
<dbReference type="PANTHER" id="PTHR32194:SF0">
    <property type="entry name" value="ATP-DEPENDENT PROTEASE SUBUNIT HSLV"/>
    <property type="match status" value="1"/>
</dbReference>
<keyword evidence="1" id="KW-0963">Cytoplasm</keyword>
<dbReference type="GO" id="GO:0051603">
    <property type="term" value="P:proteolysis involved in protein catabolic process"/>
    <property type="evidence" value="ECO:0007669"/>
    <property type="project" value="InterPro"/>
</dbReference>
<dbReference type="AlphaFoldDB" id="A0A075G3R1"/>
<dbReference type="PANTHER" id="PTHR32194">
    <property type="entry name" value="METALLOPROTEASE TLDD"/>
    <property type="match status" value="1"/>
</dbReference>